<evidence type="ECO:0000256" key="3">
    <source>
        <dbReference type="ARBA" id="ARBA00022763"/>
    </source>
</evidence>
<keyword evidence="9" id="KW-1133">Transmembrane helix</keyword>
<name>A0AAD2DZL8_9LAMI</name>
<keyword evidence="9" id="KW-0812">Transmembrane</keyword>
<dbReference type="GO" id="GO:0008233">
    <property type="term" value="F:peptidase activity"/>
    <property type="evidence" value="ECO:0007669"/>
    <property type="project" value="UniProtKB-KW"/>
</dbReference>
<dbReference type="PANTHER" id="PTHR13604">
    <property type="entry name" value="DC12-RELATED"/>
    <property type="match status" value="1"/>
</dbReference>
<comment type="similarity">
    <text evidence="1">Belongs to the SOS response-associated peptidase family.</text>
</comment>
<dbReference type="InterPro" id="IPR003738">
    <property type="entry name" value="SRAP"/>
</dbReference>
<keyword evidence="2" id="KW-0645">Protease</keyword>
<keyword evidence="11" id="KW-1185">Reference proteome</keyword>
<dbReference type="Pfam" id="PF02586">
    <property type="entry name" value="SRAP"/>
    <property type="match status" value="1"/>
</dbReference>
<dbReference type="Gene3D" id="3.90.1680.10">
    <property type="entry name" value="SOS response associated peptidase-like"/>
    <property type="match status" value="1"/>
</dbReference>
<dbReference type="GO" id="GO:0106300">
    <property type="term" value="P:protein-DNA covalent cross-linking repair"/>
    <property type="evidence" value="ECO:0007669"/>
    <property type="project" value="InterPro"/>
</dbReference>
<evidence type="ECO:0000256" key="6">
    <source>
        <dbReference type="ARBA" id="ARBA00023125"/>
    </source>
</evidence>
<accession>A0AAD2DZL8</accession>
<feature type="transmembrane region" description="Helical" evidence="9">
    <location>
        <begin position="411"/>
        <end position="431"/>
    </location>
</feature>
<keyword evidence="7" id="KW-0456">Lyase</keyword>
<evidence type="ECO:0000256" key="7">
    <source>
        <dbReference type="ARBA" id="ARBA00023239"/>
    </source>
</evidence>
<dbReference type="PANTHER" id="PTHR13604:SF0">
    <property type="entry name" value="ABASIC SITE PROCESSING PROTEIN HMCES"/>
    <property type="match status" value="1"/>
</dbReference>
<keyword evidence="6" id="KW-0238">DNA-binding</keyword>
<dbReference type="Proteomes" id="UP000834106">
    <property type="component" value="Chromosome 11"/>
</dbReference>
<organism evidence="10 11">
    <name type="scientific">Fraxinus pennsylvanica</name>
    <dbReference type="NCBI Taxonomy" id="56036"/>
    <lineage>
        <taxon>Eukaryota</taxon>
        <taxon>Viridiplantae</taxon>
        <taxon>Streptophyta</taxon>
        <taxon>Embryophyta</taxon>
        <taxon>Tracheophyta</taxon>
        <taxon>Spermatophyta</taxon>
        <taxon>Magnoliopsida</taxon>
        <taxon>eudicotyledons</taxon>
        <taxon>Gunneridae</taxon>
        <taxon>Pentapetalae</taxon>
        <taxon>asterids</taxon>
        <taxon>lamiids</taxon>
        <taxon>Lamiales</taxon>
        <taxon>Oleaceae</taxon>
        <taxon>Oleeae</taxon>
        <taxon>Fraxinus</taxon>
    </lineage>
</organism>
<proteinExistence type="inferred from homology"/>
<evidence type="ECO:0000256" key="4">
    <source>
        <dbReference type="ARBA" id="ARBA00022801"/>
    </source>
</evidence>
<feature type="transmembrane region" description="Helical" evidence="9">
    <location>
        <begin position="517"/>
        <end position="542"/>
    </location>
</feature>
<keyword evidence="4" id="KW-0378">Hydrolase</keyword>
<dbReference type="InterPro" id="IPR036590">
    <property type="entry name" value="SRAP-like"/>
</dbReference>
<dbReference type="AlphaFoldDB" id="A0AAD2DZL8"/>
<dbReference type="SUPFAM" id="SSF143081">
    <property type="entry name" value="BB1717-like"/>
    <property type="match status" value="1"/>
</dbReference>
<feature type="region of interest" description="Disordered" evidence="8">
    <location>
        <begin position="245"/>
        <end position="331"/>
    </location>
</feature>
<dbReference type="EMBL" id="OU503046">
    <property type="protein sequence ID" value="CAI9770668.1"/>
    <property type="molecule type" value="Genomic_DNA"/>
</dbReference>
<evidence type="ECO:0000313" key="11">
    <source>
        <dbReference type="Proteomes" id="UP000834106"/>
    </source>
</evidence>
<feature type="compositionally biased region" description="Basic and acidic residues" evidence="8">
    <location>
        <begin position="254"/>
        <end position="267"/>
    </location>
</feature>
<dbReference type="GO" id="GO:0006508">
    <property type="term" value="P:proteolysis"/>
    <property type="evidence" value="ECO:0007669"/>
    <property type="project" value="UniProtKB-KW"/>
</dbReference>
<evidence type="ECO:0000256" key="8">
    <source>
        <dbReference type="SAM" id="MobiDB-lite"/>
    </source>
</evidence>
<keyword evidence="9" id="KW-0472">Membrane</keyword>
<evidence type="ECO:0000256" key="9">
    <source>
        <dbReference type="SAM" id="Phobius"/>
    </source>
</evidence>
<evidence type="ECO:0000256" key="1">
    <source>
        <dbReference type="ARBA" id="ARBA00008136"/>
    </source>
</evidence>
<sequence length="566" mass="63437">MCGRARCTIRPDDFPRACHLNGRPIRHVNMDRYRPSNNVAPGFNVPVVRREDGGDCNGAVVHCMKWGLIPSFTKKSEKPDHFRMFNARSESIREKASFRRLLPNNRCLVAVEGFYEWKKDGSRKQPYYIRFKDGRPLVFAALFDSWKNPEGEVLYTFTIVTTSSSSTLEWLHDRMPVILGNKDSTDRWLNDSSLSNLDSILKPYEETDLAWYPVTPAMGKLSFDGPECIEEIQLKTQETRPISQFFSKGVNRGPEPKIENPTPKDEPVVINQQKDTKEEPESQDSYHQSITNKDDYDIKPKLENPTTKDKNIKINQQKGTKDEPATQDRYHQSISNKDDYDIKTDVTGVSVEGAAQIPGKRNYEGLSSDAKPFARETDRLSASSIYGFAEIAVVPIKVPKLKEGNFRPAPISFSLFSSLCVVLAVQLLLFFHVNWEHQCRIISTYVRIRRSDIESMRCPHCAGPLCKEMETSEWTVPPLIRDSFSMIGSAVGGTAGAFYGFNHAMPIVQRWIKGPMWLHFLIGAPLVIVFSSGCAGLAGGAVPALAQLASSSYHAAVSSSSSPPSS</sequence>
<evidence type="ECO:0000256" key="2">
    <source>
        <dbReference type="ARBA" id="ARBA00022670"/>
    </source>
</evidence>
<protein>
    <recommendedName>
        <fullName evidence="12">Embryonic stem cell-specific 5-hydroxymethylcytosine-binding protein</fullName>
    </recommendedName>
</protein>
<feature type="compositionally biased region" description="Basic and acidic residues" evidence="8">
    <location>
        <begin position="292"/>
        <end position="312"/>
    </location>
</feature>
<reference evidence="10" key="1">
    <citation type="submission" date="2023-05" db="EMBL/GenBank/DDBJ databases">
        <authorList>
            <person name="Huff M."/>
        </authorList>
    </citation>
    <scope>NUCLEOTIDE SEQUENCE</scope>
</reference>
<evidence type="ECO:0000313" key="10">
    <source>
        <dbReference type="EMBL" id="CAI9770668.1"/>
    </source>
</evidence>
<feature type="compositionally biased region" description="Basic and acidic residues" evidence="8">
    <location>
        <begin position="319"/>
        <end position="331"/>
    </location>
</feature>
<evidence type="ECO:0000256" key="5">
    <source>
        <dbReference type="ARBA" id="ARBA00023124"/>
    </source>
</evidence>
<gene>
    <name evidence="10" type="ORF">FPE_LOCUS18098</name>
</gene>
<dbReference type="GO" id="GO:0003697">
    <property type="term" value="F:single-stranded DNA binding"/>
    <property type="evidence" value="ECO:0007669"/>
    <property type="project" value="InterPro"/>
</dbReference>
<evidence type="ECO:0008006" key="12">
    <source>
        <dbReference type="Google" id="ProtNLM"/>
    </source>
</evidence>
<keyword evidence="3" id="KW-0227">DNA damage</keyword>
<keyword evidence="5" id="KW-0190">Covalent protein-DNA linkage</keyword>
<dbReference type="GO" id="GO:0016829">
    <property type="term" value="F:lyase activity"/>
    <property type="evidence" value="ECO:0007669"/>
    <property type="project" value="UniProtKB-KW"/>
</dbReference>